<dbReference type="AlphaFoldDB" id="A0A9N9WV77"/>
<dbReference type="OrthoDB" id="415597at2759"/>
<reference evidence="1" key="2">
    <citation type="submission" date="2022-10" db="EMBL/GenBank/DDBJ databases">
        <authorList>
            <consortium name="ENA_rothamsted_submissions"/>
            <consortium name="culmorum"/>
            <person name="King R."/>
        </authorList>
    </citation>
    <scope>NUCLEOTIDE SEQUENCE</scope>
</reference>
<name>A0A9N9WV77_9DIPT</name>
<dbReference type="Proteomes" id="UP001153620">
    <property type="component" value="Chromosome 3"/>
</dbReference>
<evidence type="ECO:0000313" key="1">
    <source>
        <dbReference type="EMBL" id="CAG9807408.1"/>
    </source>
</evidence>
<accession>A0A9N9WV77</accession>
<organism evidence="1 2">
    <name type="scientific">Chironomus riparius</name>
    <dbReference type="NCBI Taxonomy" id="315576"/>
    <lineage>
        <taxon>Eukaryota</taxon>
        <taxon>Metazoa</taxon>
        <taxon>Ecdysozoa</taxon>
        <taxon>Arthropoda</taxon>
        <taxon>Hexapoda</taxon>
        <taxon>Insecta</taxon>
        <taxon>Pterygota</taxon>
        <taxon>Neoptera</taxon>
        <taxon>Endopterygota</taxon>
        <taxon>Diptera</taxon>
        <taxon>Nematocera</taxon>
        <taxon>Chironomoidea</taxon>
        <taxon>Chironomidae</taxon>
        <taxon>Chironominae</taxon>
        <taxon>Chironomus</taxon>
    </lineage>
</organism>
<evidence type="ECO:0000313" key="2">
    <source>
        <dbReference type="Proteomes" id="UP001153620"/>
    </source>
</evidence>
<gene>
    <name evidence="1" type="ORF">CHIRRI_LOCUS10257</name>
</gene>
<keyword evidence="2" id="KW-1185">Reference proteome</keyword>
<protein>
    <submittedName>
        <fullName evidence="1">Uncharacterized protein</fullName>
    </submittedName>
</protein>
<proteinExistence type="predicted"/>
<reference evidence="1" key="1">
    <citation type="submission" date="2022-01" db="EMBL/GenBank/DDBJ databases">
        <authorList>
            <person name="King R."/>
        </authorList>
    </citation>
    <scope>NUCLEOTIDE SEQUENCE</scope>
</reference>
<sequence length="566" mass="65395">MNLKVVDIAIKDGIMPKEFYWNSLQINRLNYILANIKSNEPQTFEMHIPQMPLHSTPLCFTFIVQNTSETDERELKIFKRTSCDCSLKQNRVRKNGSGFKCPHRNIADLRPSNVQIKSNNSIELDMVFRYELLGQHDITFHIVSSHYIVKLKLIAAISEFNPMAMLLTNKLTPVVIDNASYTQQVVWLYNPYSSDIEIKLISYDASLTFPNDVILVKSHVHTAAFVNFLPTYVGCYEMEIGIIFNECECRTKMYAECKSSSACNTNCAWLIHNSPNSHIPSQLNPFVIHGDNLCIVIPQNGISNENLIGLQNNSKHCIKYEWGNFDSLDLPCNISIEPHTGFLKAGFTKLFHIIVKSYGHAVQMHLIPMKCNIYQYDNEVFREYLVPDGYFEYNDRGFYEKPSQWSPKCLELVHTLYINMNIKVLNSNEFSRAISSTNEKGDNCDTLMHWICNNTNLCSEKLKETQSNSFNKEKLSTSMLHEDDSGKCMVEMIISNCTEKIKCMQQEKNPDQRNFLQKFSIDMETQCHKHDSEKRKLNMLLQIMNSLLFESISEKSKENRFVPSSW</sequence>
<dbReference type="EMBL" id="OU895879">
    <property type="protein sequence ID" value="CAG9807408.1"/>
    <property type="molecule type" value="Genomic_DNA"/>
</dbReference>